<organism evidence="8">
    <name type="scientific">Trichuris suis</name>
    <name type="common">pig whipworm</name>
    <dbReference type="NCBI Taxonomy" id="68888"/>
    <lineage>
        <taxon>Eukaryota</taxon>
        <taxon>Metazoa</taxon>
        <taxon>Ecdysozoa</taxon>
        <taxon>Nematoda</taxon>
        <taxon>Enoplea</taxon>
        <taxon>Dorylaimia</taxon>
        <taxon>Trichinellida</taxon>
        <taxon>Trichuridae</taxon>
        <taxon>Trichuris</taxon>
    </lineage>
</organism>
<dbReference type="GO" id="GO:0051537">
    <property type="term" value="F:2 iron, 2 sulfur cluster binding"/>
    <property type="evidence" value="ECO:0007669"/>
    <property type="project" value="UniProtKB-KW"/>
</dbReference>
<name>A0A085NCV3_9BILA</name>
<reference evidence="8" key="1">
    <citation type="journal article" date="2014" name="Nat. Genet.">
        <title>Genome and transcriptome of the porcine whipworm Trichuris suis.</title>
        <authorList>
            <person name="Jex A.R."/>
            <person name="Nejsum P."/>
            <person name="Schwarz E.M."/>
            <person name="Hu L."/>
            <person name="Young N.D."/>
            <person name="Hall R.S."/>
            <person name="Korhonen P.K."/>
            <person name="Liao S."/>
            <person name="Thamsborg S."/>
            <person name="Xia J."/>
            <person name="Xu P."/>
            <person name="Wang S."/>
            <person name="Scheerlinck J.P."/>
            <person name="Hofmann A."/>
            <person name="Sternberg P.W."/>
            <person name="Wang J."/>
            <person name="Gasser R.B."/>
        </authorList>
    </citation>
    <scope>NUCLEOTIDE SEQUENCE [LARGE SCALE GENOMIC DNA]</scope>
    <source>
        <strain evidence="8">DCEP-RM93F</strain>
    </source>
</reference>
<dbReference type="SMART" id="SM00704">
    <property type="entry name" value="ZnF_CDGSH"/>
    <property type="match status" value="2"/>
</dbReference>
<dbReference type="Pfam" id="PF09360">
    <property type="entry name" value="zf-CDGSH"/>
    <property type="match status" value="2"/>
</dbReference>
<dbReference type="Gene3D" id="3.60.60.10">
    <property type="entry name" value="Penicillin V Acylase, Chain A"/>
    <property type="match status" value="1"/>
</dbReference>
<feature type="domain" description="Iron-binding zinc finger CDGSH type" evidence="7">
    <location>
        <begin position="524"/>
        <end position="561"/>
    </location>
</feature>
<dbReference type="InterPro" id="IPR042216">
    <property type="entry name" value="MitoNEET_CISD"/>
</dbReference>
<dbReference type="PANTHER" id="PTHR12994:SF17">
    <property type="entry name" value="LD30995P"/>
    <property type="match status" value="1"/>
</dbReference>
<dbReference type="InterPro" id="IPR005322">
    <property type="entry name" value="Peptidase_C69"/>
</dbReference>
<dbReference type="Pfam" id="PF03577">
    <property type="entry name" value="Peptidase_C69"/>
    <property type="match status" value="1"/>
</dbReference>
<keyword evidence="4" id="KW-0408">Iron</keyword>
<dbReference type="EMBL" id="KL367516">
    <property type="protein sequence ID" value="KFD67299.1"/>
    <property type="molecule type" value="Genomic_DNA"/>
</dbReference>
<dbReference type="GO" id="GO:0016805">
    <property type="term" value="F:dipeptidase activity"/>
    <property type="evidence" value="ECO:0007669"/>
    <property type="project" value="InterPro"/>
</dbReference>
<evidence type="ECO:0000259" key="7">
    <source>
        <dbReference type="SMART" id="SM00704"/>
    </source>
</evidence>
<keyword evidence="5" id="KW-0411">Iron-sulfur</keyword>
<dbReference type="AlphaFoldDB" id="A0A085NCV3"/>
<keyword evidence="3" id="KW-0479">Metal-binding</keyword>
<dbReference type="Proteomes" id="UP000030758">
    <property type="component" value="Unassembled WGS sequence"/>
</dbReference>
<evidence type="ECO:0000256" key="5">
    <source>
        <dbReference type="ARBA" id="ARBA00023014"/>
    </source>
</evidence>
<keyword evidence="2" id="KW-0001">2Fe-2S</keyword>
<proteinExistence type="inferred from homology"/>
<dbReference type="GO" id="GO:0046872">
    <property type="term" value="F:metal ion binding"/>
    <property type="evidence" value="ECO:0007669"/>
    <property type="project" value="UniProtKB-KW"/>
</dbReference>
<dbReference type="PANTHER" id="PTHR12994">
    <property type="entry name" value="SECERNIN"/>
    <property type="match status" value="1"/>
</dbReference>
<dbReference type="GO" id="GO:0070004">
    <property type="term" value="F:cysteine-type exopeptidase activity"/>
    <property type="evidence" value="ECO:0007669"/>
    <property type="project" value="InterPro"/>
</dbReference>
<accession>A0A085NCV3</accession>
<dbReference type="InterPro" id="IPR018967">
    <property type="entry name" value="FeS-contain_CDGSH-typ"/>
</dbReference>
<comment type="similarity">
    <text evidence="1">Belongs to the peptidase C69 family. Secernin subfamily.</text>
</comment>
<evidence type="ECO:0000256" key="6">
    <source>
        <dbReference type="ARBA" id="ARBA00034078"/>
    </source>
</evidence>
<dbReference type="GO" id="GO:0005737">
    <property type="term" value="C:cytoplasm"/>
    <property type="evidence" value="ECO:0007669"/>
    <property type="project" value="UniProtKB-ARBA"/>
</dbReference>
<sequence>MGRVMLTGCDTFVVLPPYTEHGFVIFGKNSDRPAPEVQEIVYVPSAEHQKGSKLLCTYIEIEQVEKTNAVVLSKPAWMWGAEMGANEFGVVVGNEAVWTKLHAAEAATERLLGMDLLRLGLERSATAYDCVKIIGELLEKYGQGGPCSEDVEMSYHNSFLIADRKEAWIMETADCVWVAAKVDGFANISNNLTIGSNYTLKSANLEKVAAQSGLWKQGQPLSFKDVFSANPSGKEMRQIKGRQLLEADCHDKKFSAMHMMSILRDEESGICMTSGGAFCTTSSQVSILPSDATVPCVHFFTGLPNPQLSGFKPFLFSTPTSVASPHTVSPVYAASIDPAKRKPRFTDKVDRRHSLYKCQQSILGDKDKIDRVLTVLRVVESNAVEEIENFLSSGRPIVEGKHLFKDASITSRSAATMRRLLSLYLQISRLKTGWGPNTGYKIGKTFVGVQQHPLKYYAIWDRKPDEPYGLQGTNHLLPTMGKIASRLPIKFEMHRDKKYSWCSCGYSHNQPFCDGSHNRENTELRPVRYISDKDCTVWFCNCKQTKNRPFCDGSHKTLAETEEQ</sequence>
<protein>
    <recommendedName>
        <fullName evidence="7">Iron-binding zinc finger CDGSH type domain-containing protein</fullName>
    </recommendedName>
</protein>
<evidence type="ECO:0000256" key="4">
    <source>
        <dbReference type="ARBA" id="ARBA00023004"/>
    </source>
</evidence>
<evidence type="ECO:0000313" key="8">
    <source>
        <dbReference type="EMBL" id="KFD67299.1"/>
    </source>
</evidence>
<feature type="domain" description="Iron-binding zinc finger CDGSH type" evidence="7">
    <location>
        <begin position="486"/>
        <end position="523"/>
    </location>
</feature>
<gene>
    <name evidence="8" type="ORF">M514_05046</name>
</gene>
<evidence type="ECO:0000256" key="3">
    <source>
        <dbReference type="ARBA" id="ARBA00022723"/>
    </source>
</evidence>
<comment type="cofactor">
    <cofactor evidence="6">
        <name>[2Fe-2S] cluster</name>
        <dbReference type="ChEBI" id="CHEBI:190135"/>
    </cofactor>
</comment>
<dbReference type="GO" id="GO:0006508">
    <property type="term" value="P:proteolysis"/>
    <property type="evidence" value="ECO:0007669"/>
    <property type="project" value="InterPro"/>
</dbReference>
<evidence type="ECO:0000256" key="1">
    <source>
        <dbReference type="ARBA" id="ARBA00005705"/>
    </source>
</evidence>
<dbReference type="Gene3D" id="3.40.5.90">
    <property type="entry name" value="CDGSH iron-sulfur domain, mitoNEET-type"/>
    <property type="match status" value="2"/>
</dbReference>
<evidence type="ECO:0000256" key="2">
    <source>
        <dbReference type="ARBA" id="ARBA00022714"/>
    </source>
</evidence>